<dbReference type="AlphaFoldDB" id="A0AAW1HV43"/>
<proteinExistence type="predicted"/>
<comment type="caution">
    <text evidence="1">The sequence shown here is derived from an EMBL/GenBank/DDBJ whole genome shotgun (WGS) entry which is preliminary data.</text>
</comment>
<gene>
    <name evidence="1" type="ORF">QE152_g39034</name>
</gene>
<protein>
    <recommendedName>
        <fullName evidence="3">Transposase</fullName>
    </recommendedName>
</protein>
<accession>A0AAW1HV43</accession>
<evidence type="ECO:0008006" key="3">
    <source>
        <dbReference type="Google" id="ProtNLM"/>
    </source>
</evidence>
<sequence>MLSSYKDVVHMLPVKTMRADDLYVFIRKVIIGLEDIGFEVLCVVSDNNAINKKAMSSFATPPQILNQYIHPRDPSRPLFFIIDTVHIMKNIPRDPSRPLFFIIDTVHIMKNIRNNWINQYIHPRDPSRPLFFIIDTVHIMKNIRNNWINQKPSQCMQYPNFENTSEIKLASFDALKQLHSKEDQLIKYGYSLTSKALYPTSIERQNIKLALQVFNHNIVAGLRQIGPKILLENYEDTAVYIELICRWWIIVNVKTLLKGQDYETTFKNLLQKVQTILYSL</sequence>
<name>A0AAW1HV43_POPJA</name>
<dbReference type="Proteomes" id="UP001458880">
    <property type="component" value="Unassembled WGS sequence"/>
</dbReference>
<dbReference type="EMBL" id="JASPKY010000888">
    <property type="protein sequence ID" value="KAK9680521.1"/>
    <property type="molecule type" value="Genomic_DNA"/>
</dbReference>
<reference evidence="1 2" key="1">
    <citation type="journal article" date="2024" name="BMC Genomics">
        <title>De novo assembly and annotation of Popillia japonica's genome with initial clues to its potential as an invasive pest.</title>
        <authorList>
            <person name="Cucini C."/>
            <person name="Boschi S."/>
            <person name="Funari R."/>
            <person name="Cardaioli E."/>
            <person name="Iannotti N."/>
            <person name="Marturano G."/>
            <person name="Paoli F."/>
            <person name="Bruttini M."/>
            <person name="Carapelli A."/>
            <person name="Frati F."/>
            <person name="Nardi F."/>
        </authorList>
    </citation>
    <scope>NUCLEOTIDE SEQUENCE [LARGE SCALE GENOMIC DNA]</scope>
    <source>
        <strain evidence="1">DMR45628</strain>
    </source>
</reference>
<organism evidence="1 2">
    <name type="scientific">Popillia japonica</name>
    <name type="common">Japanese beetle</name>
    <dbReference type="NCBI Taxonomy" id="7064"/>
    <lineage>
        <taxon>Eukaryota</taxon>
        <taxon>Metazoa</taxon>
        <taxon>Ecdysozoa</taxon>
        <taxon>Arthropoda</taxon>
        <taxon>Hexapoda</taxon>
        <taxon>Insecta</taxon>
        <taxon>Pterygota</taxon>
        <taxon>Neoptera</taxon>
        <taxon>Endopterygota</taxon>
        <taxon>Coleoptera</taxon>
        <taxon>Polyphaga</taxon>
        <taxon>Scarabaeiformia</taxon>
        <taxon>Scarabaeidae</taxon>
        <taxon>Rutelinae</taxon>
        <taxon>Popillia</taxon>
    </lineage>
</organism>
<evidence type="ECO:0000313" key="1">
    <source>
        <dbReference type="EMBL" id="KAK9680521.1"/>
    </source>
</evidence>
<keyword evidence="2" id="KW-1185">Reference proteome</keyword>
<evidence type="ECO:0000313" key="2">
    <source>
        <dbReference type="Proteomes" id="UP001458880"/>
    </source>
</evidence>